<keyword evidence="9" id="KW-0966">Cell projection</keyword>
<evidence type="ECO:0000256" key="13">
    <source>
        <dbReference type="SAM" id="MobiDB-lite"/>
    </source>
</evidence>
<keyword evidence="16" id="KW-1185">Reference proteome</keyword>
<dbReference type="GO" id="GO:0003341">
    <property type="term" value="P:cilium movement"/>
    <property type="evidence" value="ECO:0007669"/>
    <property type="project" value="UniProtKB-ARBA"/>
</dbReference>
<accession>A0A9X0CQB7</accession>
<keyword evidence="7" id="KW-0969">Cilium</keyword>
<keyword evidence="3" id="KW-0853">WD repeat</keyword>
<dbReference type="GO" id="GO:0060285">
    <property type="term" value="P:cilium-dependent cell motility"/>
    <property type="evidence" value="ECO:0007669"/>
    <property type="project" value="UniProtKB-ARBA"/>
</dbReference>
<dbReference type="SMART" id="SM00320">
    <property type="entry name" value="WD40"/>
    <property type="match status" value="4"/>
</dbReference>
<feature type="compositionally biased region" description="Basic and acidic residues" evidence="13">
    <location>
        <begin position="357"/>
        <end position="366"/>
    </location>
</feature>
<feature type="compositionally biased region" description="Basic and acidic residues" evidence="13">
    <location>
        <begin position="379"/>
        <end position="407"/>
    </location>
</feature>
<keyword evidence="2" id="KW-0963">Cytoplasm</keyword>
<evidence type="ECO:0000256" key="4">
    <source>
        <dbReference type="ARBA" id="ARBA00022737"/>
    </source>
</evidence>
<dbReference type="InterPro" id="IPR015943">
    <property type="entry name" value="WD40/YVTN_repeat-like_dom_sf"/>
</dbReference>
<dbReference type="InterPro" id="IPR036322">
    <property type="entry name" value="WD40_repeat_dom_sf"/>
</dbReference>
<evidence type="ECO:0000256" key="2">
    <source>
        <dbReference type="ARBA" id="ARBA00022490"/>
    </source>
</evidence>
<feature type="compositionally biased region" description="Polar residues" evidence="13">
    <location>
        <begin position="315"/>
        <end position="324"/>
    </location>
</feature>
<evidence type="ECO:0000256" key="5">
    <source>
        <dbReference type="ARBA" id="ARBA00022846"/>
    </source>
</evidence>
<feature type="compositionally biased region" description="Basic residues" evidence="13">
    <location>
        <begin position="589"/>
        <end position="607"/>
    </location>
</feature>
<evidence type="ECO:0000256" key="3">
    <source>
        <dbReference type="ARBA" id="ARBA00022574"/>
    </source>
</evidence>
<feature type="compositionally biased region" description="Basic and acidic residues" evidence="13">
    <location>
        <begin position="491"/>
        <end position="500"/>
    </location>
</feature>
<gene>
    <name evidence="15" type="ORF">OS493_037492</name>
</gene>
<feature type="compositionally biased region" description="Basic and acidic residues" evidence="13">
    <location>
        <begin position="509"/>
        <end position="528"/>
    </location>
</feature>
<feature type="compositionally biased region" description="Low complexity" evidence="13">
    <location>
        <begin position="270"/>
        <end position="279"/>
    </location>
</feature>
<feature type="compositionally biased region" description="Polar residues" evidence="13">
    <location>
        <begin position="334"/>
        <end position="356"/>
    </location>
</feature>
<evidence type="ECO:0000256" key="6">
    <source>
        <dbReference type="ARBA" id="ARBA00023054"/>
    </source>
</evidence>
<feature type="compositionally biased region" description="Basic and acidic residues" evidence="13">
    <location>
        <begin position="579"/>
        <end position="588"/>
    </location>
</feature>
<feature type="compositionally biased region" description="Basic and acidic residues" evidence="13">
    <location>
        <begin position="1"/>
        <end position="45"/>
    </location>
</feature>
<keyword evidence="5" id="KW-0282">Flagellum</keyword>
<proteinExistence type="inferred from homology"/>
<feature type="compositionally biased region" description="Low complexity" evidence="13">
    <location>
        <begin position="198"/>
        <end position="214"/>
    </location>
</feature>
<feature type="compositionally biased region" description="Basic and acidic residues" evidence="13">
    <location>
        <begin position="434"/>
        <end position="464"/>
    </location>
</feature>
<comment type="caution">
    <text evidence="15">The sequence shown here is derived from an EMBL/GenBank/DDBJ whole genome shotgun (WGS) entry which is preliminary data.</text>
</comment>
<dbReference type="PANTHER" id="PTHR14885:SF3">
    <property type="entry name" value="CILIA- AND FLAGELLA-ASSOCIATED PROTEIN 44"/>
    <property type="match status" value="1"/>
</dbReference>
<dbReference type="Proteomes" id="UP001163046">
    <property type="component" value="Unassembled WGS sequence"/>
</dbReference>
<comment type="similarity">
    <text evidence="11">Belongs to the CFAP44 family.</text>
</comment>
<dbReference type="EMBL" id="MU826897">
    <property type="protein sequence ID" value="KAJ7369629.1"/>
    <property type="molecule type" value="Genomic_DNA"/>
</dbReference>
<evidence type="ECO:0000259" key="14">
    <source>
        <dbReference type="Pfam" id="PF23409"/>
    </source>
</evidence>
<dbReference type="Gene3D" id="2.130.10.10">
    <property type="entry name" value="YVTN repeat-like/Quinoprotein amine dehydrogenase"/>
    <property type="match status" value="1"/>
</dbReference>
<evidence type="ECO:0000256" key="9">
    <source>
        <dbReference type="ARBA" id="ARBA00023273"/>
    </source>
</evidence>
<feature type="compositionally biased region" description="Polar residues" evidence="13">
    <location>
        <begin position="159"/>
        <end position="176"/>
    </location>
</feature>
<dbReference type="OrthoDB" id="1935234at2759"/>
<feature type="domain" description="EML-like first beta-propeller" evidence="14">
    <location>
        <begin position="732"/>
        <end position="944"/>
    </location>
</feature>
<dbReference type="InterPro" id="IPR001680">
    <property type="entry name" value="WD40_rpt"/>
</dbReference>
<name>A0A9X0CQB7_9CNID</name>
<sequence>MSDKPEGSDSQQDSREEERDDSSKSRSLKDATHKLKAEALRRYQLGDDEYDSEGAKNNGEREGSSSGKDDGERSEIDPEKSDVLNKEKENDVDVSNHNGTDSNETRESGDFGKDSAKPNEDISGDSVGGNKSYQQNEQRSDQSASDGGQTGSEVKDQSINKGSGSLSQGENENQGTSDSTSSLSKSQGQERAMRDSRPGSASSRPGSGSARPGSGSEGSGKRDGSQQKPSSRPGTGGGNRSRPGSGSKNKAGDEGLEKQASSGRPGSGTGSRSRPQSGSKRGAAGHGAGTLAQDGSTSGSAGEGPASADDGINKTAGNLSQSQANKDKIEGSMDGNTTSSTNINEGASQTLGMDSTEQGKGRHGDKSNLAVSGNANDNAAEKASAEKLSSDDKSESKQTGDDDKISDDVSPPMNEGTESKDHGVESKQSSDSLSNDKQDSGTAKSSKDVKEGERSEESKGDKETASSGQGGQDDAKSSEQKDASEALQSKGDSKDGKAAKGQEASGMEKTGDKSESLTEASVDGKEQGDTGGSESGDAKGGKPGIQSDDGAGDRDDAKKSSDKQRTEKGKTGDAAADETEVKKEDGSEKKKKKKRKRRRAQNKKRTWRMKKNLLELERLVERHNQLNQNKLHQGTDPWGDVGGEVEEEAERILPDDFYYDFEDLVSRAFSTEGIPPELLSFHHSFGYECTKRSNLHVLDENSVLFSAGNTVEILNLKTQEQMHIRTTGGGGIGAVAVHPSGKYFAVAEKGVKPNVNVFEYPSLKLHRILRDGTEEAYAHLDFSPKGDKLASVGSAPDFMLTVWDWKNEQVILRSKAFSQDIYKVAFSPEDEGHLCTSGSGHIRFWTMANTFTGLKLQGQLGKFGAKELSDIEGFVELPDGKVLSGSEWGNMLLWDGGLIKVEISKKGRKPCHVGMIEQFFMDEGELMTIGVDGFVKVWDFESIDNADTTEEGQLFEMDPMYELKVWA</sequence>
<feature type="region of interest" description="Disordered" evidence="13">
    <location>
        <begin position="1"/>
        <end position="607"/>
    </location>
</feature>
<evidence type="ECO:0000256" key="1">
    <source>
        <dbReference type="ARBA" id="ARBA00004611"/>
    </source>
</evidence>
<feature type="compositionally biased region" description="Polar residues" evidence="13">
    <location>
        <begin position="129"/>
        <end position="147"/>
    </location>
</feature>
<feature type="compositionally biased region" description="Low complexity" evidence="13">
    <location>
        <begin position="177"/>
        <end position="186"/>
    </location>
</feature>
<evidence type="ECO:0000313" key="16">
    <source>
        <dbReference type="Proteomes" id="UP001163046"/>
    </source>
</evidence>
<feature type="compositionally biased region" description="Basic and acidic residues" evidence="13">
    <location>
        <begin position="58"/>
        <end position="91"/>
    </location>
</feature>
<dbReference type="InterPro" id="IPR055439">
    <property type="entry name" value="Beta-prop_EML_1st"/>
</dbReference>
<dbReference type="Pfam" id="PF23409">
    <property type="entry name" value="Beta-prop_EML"/>
    <property type="match status" value="1"/>
</dbReference>
<comment type="function">
    <text evidence="10">Flagellar protein involved in sperm flagellum axoneme organization and function.</text>
</comment>
<protein>
    <recommendedName>
        <fullName evidence="12">Cilia- and flagella-associated protein 44</fullName>
    </recommendedName>
</protein>
<evidence type="ECO:0000256" key="12">
    <source>
        <dbReference type="ARBA" id="ARBA00074727"/>
    </source>
</evidence>
<keyword evidence="4" id="KW-0677">Repeat</keyword>
<feature type="compositionally biased region" description="Polar residues" evidence="13">
    <location>
        <begin position="93"/>
        <end position="102"/>
    </location>
</feature>
<evidence type="ECO:0000256" key="8">
    <source>
        <dbReference type="ARBA" id="ARBA00023212"/>
    </source>
</evidence>
<keyword evidence="6" id="KW-0175">Coiled coil</keyword>
<feature type="compositionally biased region" description="Basic and acidic residues" evidence="13">
    <location>
        <begin position="473"/>
        <end position="484"/>
    </location>
</feature>
<keyword evidence="8" id="KW-0206">Cytoskeleton</keyword>
<dbReference type="FunFam" id="2.130.10.10:FF:000401">
    <property type="entry name" value="Cilia- and flagella-associated protein 44"/>
    <property type="match status" value="1"/>
</dbReference>
<comment type="subcellular location">
    <subcellularLocation>
        <location evidence="1">Cytoplasm</location>
        <location evidence="1">Cytoskeleton</location>
        <location evidence="1">Flagellum axoneme</location>
    </subcellularLocation>
</comment>
<dbReference type="PANTHER" id="PTHR14885">
    <property type="entry name" value="CILIA- AND FLAGELLA-ASSOCIATED PROTEIN 43-RELATED"/>
    <property type="match status" value="1"/>
</dbReference>
<evidence type="ECO:0000256" key="7">
    <source>
        <dbReference type="ARBA" id="ARBA00023069"/>
    </source>
</evidence>
<feature type="compositionally biased region" description="Basic and acidic residues" evidence="13">
    <location>
        <begin position="103"/>
        <end position="120"/>
    </location>
</feature>
<organism evidence="15 16">
    <name type="scientific">Desmophyllum pertusum</name>
    <dbReference type="NCBI Taxonomy" id="174260"/>
    <lineage>
        <taxon>Eukaryota</taxon>
        <taxon>Metazoa</taxon>
        <taxon>Cnidaria</taxon>
        <taxon>Anthozoa</taxon>
        <taxon>Hexacorallia</taxon>
        <taxon>Scleractinia</taxon>
        <taxon>Caryophylliina</taxon>
        <taxon>Caryophylliidae</taxon>
        <taxon>Desmophyllum</taxon>
    </lineage>
</organism>
<dbReference type="SUPFAM" id="SSF50978">
    <property type="entry name" value="WD40 repeat-like"/>
    <property type="match status" value="1"/>
</dbReference>
<feature type="compositionally biased region" description="Basic and acidic residues" evidence="13">
    <location>
        <begin position="551"/>
        <end position="571"/>
    </location>
</feature>
<evidence type="ECO:0000256" key="10">
    <source>
        <dbReference type="ARBA" id="ARBA00055223"/>
    </source>
</evidence>
<evidence type="ECO:0000256" key="11">
    <source>
        <dbReference type="ARBA" id="ARBA00060934"/>
    </source>
</evidence>
<dbReference type="AlphaFoldDB" id="A0A9X0CQB7"/>
<reference evidence="15" key="1">
    <citation type="submission" date="2023-01" db="EMBL/GenBank/DDBJ databases">
        <title>Genome assembly of the deep-sea coral Lophelia pertusa.</title>
        <authorList>
            <person name="Herrera S."/>
            <person name="Cordes E."/>
        </authorList>
    </citation>
    <scope>NUCLEOTIDE SEQUENCE</scope>
    <source>
        <strain evidence="15">USNM1676648</strain>
        <tissue evidence="15">Polyp</tissue>
    </source>
</reference>
<evidence type="ECO:0000313" key="15">
    <source>
        <dbReference type="EMBL" id="KAJ7369629.1"/>
    </source>
</evidence>